<reference evidence="2" key="1">
    <citation type="submission" date="2022-11" db="UniProtKB">
        <authorList>
            <consortium name="WormBaseParasite"/>
        </authorList>
    </citation>
    <scope>IDENTIFICATION</scope>
</reference>
<name>A0AC35GTZ6_9BILA</name>
<organism evidence="1 2">
    <name type="scientific">Panagrolaimus sp. PS1159</name>
    <dbReference type="NCBI Taxonomy" id="55785"/>
    <lineage>
        <taxon>Eukaryota</taxon>
        <taxon>Metazoa</taxon>
        <taxon>Ecdysozoa</taxon>
        <taxon>Nematoda</taxon>
        <taxon>Chromadorea</taxon>
        <taxon>Rhabditida</taxon>
        <taxon>Tylenchina</taxon>
        <taxon>Panagrolaimomorpha</taxon>
        <taxon>Panagrolaimoidea</taxon>
        <taxon>Panagrolaimidae</taxon>
        <taxon>Panagrolaimus</taxon>
    </lineage>
</organism>
<evidence type="ECO:0000313" key="2">
    <source>
        <dbReference type="WBParaSite" id="PS1159_v2.g8689.t1"/>
    </source>
</evidence>
<accession>A0AC35GTZ6</accession>
<proteinExistence type="predicted"/>
<sequence length="228" mass="26205">MESEGMCLKICHTPVLDATHGTILPTGHGDIYDPKIFWLRVYNFLEAFGEYAMLYNYNPLIVKYQNPGKLMTFSFSTHEINRMAEMNLRDSLDRLGRIVPRAEDFRGIGSHCKKIPELSKDFRDFVEDSNSKGTIYIAFGSIVNFDRCPKFVFDAFFKALNQFPDYRIIFSMKKLKSRSLPKLNNHVKLVHWAPQLAILGHEKTVLFMSHGGLKSYKEALCTKTPVVP</sequence>
<protein>
    <submittedName>
        <fullName evidence="2">Glucuronosyltransferase</fullName>
    </submittedName>
</protein>
<dbReference type="Proteomes" id="UP000887580">
    <property type="component" value="Unplaced"/>
</dbReference>
<dbReference type="WBParaSite" id="PS1159_v2.g8689.t1">
    <property type="protein sequence ID" value="PS1159_v2.g8689.t1"/>
    <property type="gene ID" value="PS1159_v2.g8689"/>
</dbReference>
<evidence type="ECO:0000313" key="1">
    <source>
        <dbReference type="Proteomes" id="UP000887580"/>
    </source>
</evidence>